<accession>A0A8J6DEQ3</accession>
<dbReference type="GO" id="GO:0003824">
    <property type="term" value="F:catalytic activity"/>
    <property type="evidence" value="ECO:0007669"/>
    <property type="project" value="InterPro"/>
</dbReference>
<keyword evidence="4" id="KW-1185">Reference proteome</keyword>
<dbReference type="PANTHER" id="PTHR33710">
    <property type="entry name" value="BNAC02G09200D PROTEIN"/>
    <property type="match status" value="1"/>
</dbReference>
<dbReference type="InterPro" id="IPR005135">
    <property type="entry name" value="Endo/exonuclease/phosphatase"/>
</dbReference>
<evidence type="ECO:0000313" key="4">
    <source>
        <dbReference type="Proteomes" id="UP000701853"/>
    </source>
</evidence>
<dbReference type="AlphaFoldDB" id="A0A8J6DEQ3"/>
<feature type="domain" description="Endonuclease/exonuclease/phosphatase" evidence="2">
    <location>
        <begin position="536"/>
        <end position="702"/>
    </location>
</feature>
<dbReference type="InterPro" id="IPR036691">
    <property type="entry name" value="Endo/exonu/phosph_ase_sf"/>
</dbReference>
<feature type="region of interest" description="Disordered" evidence="1">
    <location>
        <begin position="388"/>
        <end position="407"/>
    </location>
</feature>
<evidence type="ECO:0000259" key="2">
    <source>
        <dbReference type="Pfam" id="PF03372"/>
    </source>
</evidence>
<dbReference type="OrthoDB" id="1001832at2759"/>
<dbReference type="SUPFAM" id="SSF56219">
    <property type="entry name" value="DNase I-like"/>
    <property type="match status" value="1"/>
</dbReference>
<dbReference type="Proteomes" id="UP000701853">
    <property type="component" value="Chromosome 1"/>
</dbReference>
<name>A0A8J6DEQ3_9ROSI</name>
<protein>
    <recommendedName>
        <fullName evidence="2">Endonuclease/exonuclease/phosphatase domain-containing protein</fullName>
    </recommendedName>
</protein>
<dbReference type="EMBL" id="JAHUZN010000001">
    <property type="protein sequence ID" value="KAG8502883.1"/>
    <property type="molecule type" value="Genomic_DNA"/>
</dbReference>
<dbReference type="PANTHER" id="PTHR33710:SF77">
    <property type="entry name" value="DNASE I-LIKE SUPERFAMILY PROTEIN"/>
    <property type="match status" value="1"/>
</dbReference>
<sequence length="936" mass="106164">MLSTSQISGNIGEGDTHSDDGRNTKKVRFKESVVDDENSMAVDLVPQQIVSWKDKLLGKQDDVTDSVRVPFAVNENKFELLEGDVNTSIIDGIPAIKFSDRVKEILFKEMELTVIVKLLGRNIGYNIDKPVSHSLGTSTRVIYTPVCDIRVDHMPVCHGRVDINPSQNCTRFEHLHMGMAHGRVPIEPKSSSTQKKANLGYFGHSKDIRDYNKAFSQGPWIVYGQYLTVQPWSKHFNPMQPYPSVVVKLDLQTDNQARGRFARLAKSADLVNTTDNSREESTAVEGPFLVECLNGEKPASVTKGKARILGHGCWWKGGLLALLEEENLRAKSGHSAGRIFGNDLGDKMTDKEKSKDFRDSIKVDKSAGEPGQRDLMDLGLSKGPIDKEITGKNGQKNLGQNYKKPLDKSLGKRPIGVSRLGEIDGESFGNFSNSNLVISNGAGTKQENNDAEDLENIKAHYNSIFDKSEGFIVPISDNTLDPGNHFKSSGTTRVPLAESMETISELLSPQILSEYSNTEGCASAKFPRIFWEYNIKYKPNIISLLEPRVSGSKANNIITKLGFQYSHRVEAIGYSGGIWLGWRDSVRLDVIRSHPQRCQNLWSELKNSIPLDQSPWTAIGDFNAILSSSKKFEGLTRGKRCLNFSDFVDSAELYDLGFTGPPFTWHRGSLFERLDHALAKKAWFRNFPNGMVTHLPRIKSDHRPLFLSLNPSTICPRGRPFRFLAGWTEHPGFDDFLNEKWEYSGNMTDTLGKLTIDLKDWNKKVYGNITTRKMDLFKRISNIQKTRDFSSSHHLNQVDLALRQELEIVLHHEELFWKQKARCEWLKFSDRNTKFFHTRTLLRRKNNRITAIRNSNGNWIYDPKDIEDEVNKFFQRLYREIPDPMRSLPHCGFLELDPADIYFLERPVTNEEINEAMFDMAPLEALGSDGFHTLFF</sequence>
<dbReference type="Gene3D" id="3.60.10.10">
    <property type="entry name" value="Endonuclease/exonuclease/phosphatase"/>
    <property type="match status" value="1"/>
</dbReference>
<evidence type="ECO:0000313" key="3">
    <source>
        <dbReference type="EMBL" id="KAG8502883.1"/>
    </source>
</evidence>
<organism evidence="3 4">
    <name type="scientific">Gossypium anomalum</name>
    <dbReference type="NCBI Taxonomy" id="47600"/>
    <lineage>
        <taxon>Eukaryota</taxon>
        <taxon>Viridiplantae</taxon>
        <taxon>Streptophyta</taxon>
        <taxon>Embryophyta</taxon>
        <taxon>Tracheophyta</taxon>
        <taxon>Spermatophyta</taxon>
        <taxon>Magnoliopsida</taxon>
        <taxon>eudicotyledons</taxon>
        <taxon>Gunneridae</taxon>
        <taxon>Pentapetalae</taxon>
        <taxon>rosids</taxon>
        <taxon>malvids</taxon>
        <taxon>Malvales</taxon>
        <taxon>Malvaceae</taxon>
        <taxon>Malvoideae</taxon>
        <taxon>Gossypium</taxon>
    </lineage>
</organism>
<reference evidence="3 4" key="1">
    <citation type="journal article" date="2021" name="bioRxiv">
        <title>The Gossypium anomalum genome as a resource for cotton improvement and evolutionary analysis of hybrid incompatibility.</title>
        <authorList>
            <person name="Grover C.E."/>
            <person name="Yuan D."/>
            <person name="Arick M.A."/>
            <person name="Miller E.R."/>
            <person name="Hu G."/>
            <person name="Peterson D.G."/>
            <person name="Wendel J.F."/>
            <person name="Udall J.A."/>
        </authorList>
    </citation>
    <scope>NUCLEOTIDE SEQUENCE [LARGE SCALE GENOMIC DNA]</scope>
    <source>
        <strain evidence="3">JFW-Udall</strain>
        <tissue evidence="3">Leaf</tissue>
    </source>
</reference>
<gene>
    <name evidence="3" type="ORF">CXB51_000604</name>
</gene>
<comment type="caution">
    <text evidence="3">The sequence shown here is derived from an EMBL/GenBank/DDBJ whole genome shotgun (WGS) entry which is preliminary data.</text>
</comment>
<proteinExistence type="predicted"/>
<dbReference type="Pfam" id="PF03372">
    <property type="entry name" value="Exo_endo_phos"/>
    <property type="match status" value="1"/>
</dbReference>
<feature type="region of interest" description="Disordered" evidence="1">
    <location>
        <begin position="1"/>
        <end position="24"/>
    </location>
</feature>
<feature type="compositionally biased region" description="Basic and acidic residues" evidence="1">
    <location>
        <begin position="14"/>
        <end position="24"/>
    </location>
</feature>
<evidence type="ECO:0000256" key="1">
    <source>
        <dbReference type="SAM" id="MobiDB-lite"/>
    </source>
</evidence>